<protein>
    <submittedName>
        <fullName evidence="2">Uncharacterized protein</fullName>
    </submittedName>
</protein>
<name>A0A9Q1RF21_9SOLA</name>
<organism evidence="2 3">
    <name type="scientific">Anisodus acutangulus</name>
    <dbReference type="NCBI Taxonomy" id="402998"/>
    <lineage>
        <taxon>Eukaryota</taxon>
        <taxon>Viridiplantae</taxon>
        <taxon>Streptophyta</taxon>
        <taxon>Embryophyta</taxon>
        <taxon>Tracheophyta</taxon>
        <taxon>Spermatophyta</taxon>
        <taxon>Magnoliopsida</taxon>
        <taxon>eudicotyledons</taxon>
        <taxon>Gunneridae</taxon>
        <taxon>Pentapetalae</taxon>
        <taxon>asterids</taxon>
        <taxon>lamiids</taxon>
        <taxon>Solanales</taxon>
        <taxon>Solanaceae</taxon>
        <taxon>Solanoideae</taxon>
        <taxon>Hyoscyameae</taxon>
        <taxon>Anisodus</taxon>
    </lineage>
</organism>
<evidence type="ECO:0000256" key="1">
    <source>
        <dbReference type="SAM" id="MobiDB-lite"/>
    </source>
</evidence>
<reference evidence="3" key="1">
    <citation type="journal article" date="2023" name="Proc. Natl. Acad. Sci. U.S.A.">
        <title>Genomic and structural basis for evolution of tropane alkaloid biosynthesis.</title>
        <authorList>
            <person name="Wanga Y.-J."/>
            <person name="Taina T."/>
            <person name="Yua J.-Y."/>
            <person name="Lia J."/>
            <person name="Xua B."/>
            <person name="Chenc J."/>
            <person name="D'Auriad J.C."/>
            <person name="Huanga J.-P."/>
            <person name="Huanga S.-X."/>
        </authorList>
    </citation>
    <scope>NUCLEOTIDE SEQUENCE [LARGE SCALE GENOMIC DNA]</scope>
    <source>
        <strain evidence="3">cv. KIB-2019</strain>
    </source>
</reference>
<accession>A0A9Q1RF21</accession>
<feature type="region of interest" description="Disordered" evidence="1">
    <location>
        <begin position="1"/>
        <end position="38"/>
    </location>
</feature>
<dbReference type="EMBL" id="JAJAGQ010000007">
    <property type="protein sequence ID" value="KAJ8557083.1"/>
    <property type="molecule type" value="Genomic_DNA"/>
</dbReference>
<comment type="caution">
    <text evidence="2">The sequence shown here is derived from an EMBL/GenBank/DDBJ whole genome shotgun (WGS) entry which is preliminary data.</text>
</comment>
<gene>
    <name evidence="2" type="ORF">K7X08_002708</name>
</gene>
<evidence type="ECO:0000313" key="3">
    <source>
        <dbReference type="Proteomes" id="UP001152561"/>
    </source>
</evidence>
<feature type="region of interest" description="Disordered" evidence="1">
    <location>
        <begin position="109"/>
        <end position="137"/>
    </location>
</feature>
<keyword evidence="3" id="KW-1185">Reference proteome</keyword>
<proteinExistence type="predicted"/>
<feature type="compositionally biased region" description="Acidic residues" evidence="1">
    <location>
        <begin position="109"/>
        <end position="119"/>
    </location>
</feature>
<feature type="compositionally biased region" description="Basic and acidic residues" evidence="1">
    <location>
        <begin position="120"/>
        <end position="130"/>
    </location>
</feature>
<dbReference type="Proteomes" id="UP001152561">
    <property type="component" value="Unassembled WGS sequence"/>
</dbReference>
<sequence>MSPLWKPVPGRGSPETRTGNLANHDLPKDSSTAPAAEVPTVVAEASRIVQLQKNGKGLMGFLPLVPDSGLNRIKRTPREFGESSRNPPRVFEERLLAPVTTFSPSVVDLEDEETEEEEMPLDRGERRNMHDGPTTSSEEDVLLFQELKGMEHGDLAIVLHLLLFPRGVHSLCTLPLQLLSLFPRLDQLR</sequence>
<dbReference type="AlphaFoldDB" id="A0A9Q1RF21"/>
<evidence type="ECO:0000313" key="2">
    <source>
        <dbReference type="EMBL" id="KAJ8557083.1"/>
    </source>
</evidence>